<feature type="region of interest" description="Disordered" evidence="1">
    <location>
        <begin position="265"/>
        <end position="293"/>
    </location>
</feature>
<keyword evidence="4" id="KW-1185">Reference proteome</keyword>
<dbReference type="AlphaFoldDB" id="A0AB34IJH9"/>
<reference evidence="3 4" key="1">
    <citation type="journal article" date="2024" name="Science">
        <title>Giant polyketide synthase enzymes in the biosynthesis of giant marine polyether toxins.</title>
        <authorList>
            <person name="Fallon T.R."/>
            <person name="Shende V.V."/>
            <person name="Wierzbicki I.H."/>
            <person name="Pendleton A.L."/>
            <person name="Watervoot N.F."/>
            <person name="Auber R.P."/>
            <person name="Gonzalez D.J."/>
            <person name="Wisecaver J.H."/>
            <person name="Moore B.S."/>
        </authorList>
    </citation>
    <scope>NUCLEOTIDE SEQUENCE [LARGE SCALE GENOMIC DNA]</scope>
    <source>
        <strain evidence="3 4">12B1</strain>
    </source>
</reference>
<evidence type="ECO:0000313" key="3">
    <source>
        <dbReference type="EMBL" id="KAL1499121.1"/>
    </source>
</evidence>
<evidence type="ECO:0008006" key="5">
    <source>
        <dbReference type="Google" id="ProtNLM"/>
    </source>
</evidence>
<name>A0AB34IJH9_PRYPA</name>
<feature type="signal peptide" evidence="2">
    <location>
        <begin position="1"/>
        <end position="21"/>
    </location>
</feature>
<evidence type="ECO:0000256" key="1">
    <source>
        <dbReference type="SAM" id="MobiDB-lite"/>
    </source>
</evidence>
<dbReference type="Proteomes" id="UP001515480">
    <property type="component" value="Unassembled WGS sequence"/>
</dbReference>
<accession>A0AB34IJH9</accession>
<feature type="compositionally biased region" description="Basic residues" evidence="1">
    <location>
        <begin position="267"/>
        <end position="283"/>
    </location>
</feature>
<comment type="caution">
    <text evidence="3">The sequence shown here is derived from an EMBL/GenBank/DDBJ whole genome shotgun (WGS) entry which is preliminary data.</text>
</comment>
<proteinExistence type="predicted"/>
<evidence type="ECO:0000313" key="4">
    <source>
        <dbReference type="Proteomes" id="UP001515480"/>
    </source>
</evidence>
<dbReference type="EMBL" id="JBGBPQ010000026">
    <property type="protein sequence ID" value="KAL1499121.1"/>
    <property type="molecule type" value="Genomic_DNA"/>
</dbReference>
<sequence length="293" mass="32662">MRWPAALGLSAAAFYALHACARHSLLLLAPPSCSRLELFVLSCPPGTRGHSAARHANAIALVRSSPLPSRLVPCRNETPPAARWRGPSEPEARLADSELHVLRLALASEACGFLVLEDDALVDWAVVRRVVEEMAALREHWDVISVYDPSYYDRGLGRYYYTDRALRFGCLHRILAGKAFTVGMIYSRVGAARVLQAMAGTWTLQYDLMLGQVNGLPLQRLRDFTGVAIDPAVPSTRVPWLRILRWGCEPPAVLHDHFKSTIDHKLPKPRLRTKSAKHKRHPGNHSSRGKYSQ</sequence>
<feature type="compositionally biased region" description="Polar residues" evidence="1">
    <location>
        <begin position="284"/>
        <end position="293"/>
    </location>
</feature>
<feature type="chain" id="PRO_5044196769" description="Glycosyltransferase 25 family member" evidence="2">
    <location>
        <begin position="22"/>
        <end position="293"/>
    </location>
</feature>
<protein>
    <recommendedName>
        <fullName evidence="5">Glycosyltransferase 25 family member</fullName>
    </recommendedName>
</protein>
<organism evidence="3 4">
    <name type="scientific">Prymnesium parvum</name>
    <name type="common">Toxic golden alga</name>
    <dbReference type="NCBI Taxonomy" id="97485"/>
    <lineage>
        <taxon>Eukaryota</taxon>
        <taxon>Haptista</taxon>
        <taxon>Haptophyta</taxon>
        <taxon>Prymnesiophyceae</taxon>
        <taxon>Prymnesiales</taxon>
        <taxon>Prymnesiaceae</taxon>
        <taxon>Prymnesium</taxon>
    </lineage>
</organism>
<evidence type="ECO:0000256" key="2">
    <source>
        <dbReference type="SAM" id="SignalP"/>
    </source>
</evidence>
<gene>
    <name evidence="3" type="ORF">AB1Y20_013633</name>
</gene>
<keyword evidence="2" id="KW-0732">Signal</keyword>